<dbReference type="Proteomes" id="UP000694941">
    <property type="component" value="Unplaced"/>
</dbReference>
<evidence type="ECO:0000313" key="2">
    <source>
        <dbReference type="Proteomes" id="UP000694941"/>
    </source>
</evidence>
<evidence type="ECO:0000256" key="1">
    <source>
        <dbReference type="SAM" id="MobiDB-lite"/>
    </source>
</evidence>
<organism evidence="2 3">
    <name type="scientific">Limulus polyphemus</name>
    <name type="common">Atlantic horseshoe crab</name>
    <dbReference type="NCBI Taxonomy" id="6850"/>
    <lineage>
        <taxon>Eukaryota</taxon>
        <taxon>Metazoa</taxon>
        <taxon>Ecdysozoa</taxon>
        <taxon>Arthropoda</taxon>
        <taxon>Chelicerata</taxon>
        <taxon>Merostomata</taxon>
        <taxon>Xiphosura</taxon>
        <taxon>Limulidae</taxon>
        <taxon>Limulus</taxon>
    </lineage>
</organism>
<dbReference type="RefSeq" id="XP_022248995.1">
    <property type="nucleotide sequence ID" value="XM_022393287.1"/>
</dbReference>
<gene>
    <name evidence="3" type="primary">LOC106465396</name>
</gene>
<feature type="compositionally biased region" description="Polar residues" evidence="1">
    <location>
        <begin position="139"/>
        <end position="160"/>
    </location>
</feature>
<dbReference type="PANTHER" id="PTHR46232:SF1">
    <property type="entry name" value="SWI_SNF-RELATED MATRIX-ASSOCIATED ACTIN-DEPENDENT REGULATOR OF CHROMATIN SUBFAMILY E MEMBER 1"/>
    <property type="match status" value="1"/>
</dbReference>
<accession>A0ABM1SZD9</accession>
<evidence type="ECO:0000313" key="3">
    <source>
        <dbReference type="RefSeq" id="XP_022248995.1"/>
    </source>
</evidence>
<dbReference type="GeneID" id="106465396"/>
<name>A0ABM1SZD9_LIMPO</name>
<protein>
    <submittedName>
        <fullName evidence="3">Uncharacterized protein LOC106465396 isoform X1</fullName>
    </submittedName>
</protein>
<proteinExistence type="predicted"/>
<reference evidence="3" key="1">
    <citation type="submission" date="2025-08" db="UniProtKB">
        <authorList>
            <consortium name="RefSeq"/>
        </authorList>
    </citation>
    <scope>IDENTIFICATION</scope>
    <source>
        <tissue evidence="3">Muscle</tissue>
    </source>
</reference>
<feature type="region of interest" description="Disordered" evidence="1">
    <location>
        <begin position="123"/>
        <end position="169"/>
    </location>
</feature>
<dbReference type="PANTHER" id="PTHR46232">
    <property type="entry name" value="SMARCE1 REGULATOR OF CHROMATIN"/>
    <property type="match status" value="1"/>
</dbReference>
<keyword evidence="2" id="KW-1185">Reference proteome</keyword>
<sequence length="169" mass="19334">MDDVTIFVRKGSDSSPRLLAHQGRFWAQTSNASDSSQPVISSSSCPFILLSHGHLSFSPVKFGSHWSNASDSQVLKPPKPPDKPLMPYMRYSHKTCYKCVDTATDQKVVERIHEQLKYEMMTTDEQQFSKSEDRDQEQSYEQQEMDISQSSIDSTSNIQSEKAWRYSDI</sequence>